<evidence type="ECO:0000256" key="4">
    <source>
        <dbReference type="SAM" id="SignalP"/>
    </source>
</evidence>
<keyword evidence="1 4" id="KW-0732">Signal</keyword>
<keyword evidence="3" id="KW-0106">Calcium</keyword>
<accession>A0A222G4D9</accession>
<dbReference type="PANTHER" id="PTHR38787:SF3">
    <property type="entry name" value="REGULATORY P DOMAIN-CONTAINING PROTEIN"/>
    <property type="match status" value="1"/>
</dbReference>
<dbReference type="KEGG" id="cber:B5D82_02160"/>
<evidence type="ECO:0000313" key="7">
    <source>
        <dbReference type="Proteomes" id="UP000202259"/>
    </source>
</evidence>
<feature type="chain" id="PRO_5013324761" description="Calx-beta domain-containing protein" evidence="4">
    <location>
        <begin position="23"/>
        <end position="926"/>
    </location>
</feature>
<dbReference type="SMART" id="SM00237">
    <property type="entry name" value="Calx_beta"/>
    <property type="match status" value="2"/>
</dbReference>
<proteinExistence type="predicted"/>
<evidence type="ECO:0000256" key="1">
    <source>
        <dbReference type="ARBA" id="ARBA00022729"/>
    </source>
</evidence>
<sequence length="926" mass="99536">MFRITWIYVVIATMLNSSLTLAHSEHDKARFVAESGSDTGKCDQVLRPCKTIAFAVQQANKGDKILVSAGEYSVNSSEELFYLKSALVPILGGYNRFDHFQSQSPDSNITELKNIPLDMAEPLRQQGFIILADGKSLFTNNSPEGKALQNKLDSYTTLSKRQVSLNCVDGAAGSFACNNIDLLAHIPLSEFSSKPNTANDIWGHVDLNTGDEYALIGMRNGVAVVNVTDPENPQEVGTIAGLNASWRDIKVYQYFDSNINAWQAYAYATTDGVSDNVTIISLNQLPNSVSLVEKSKVVTQAHNVYISNVDHTLNIALPGLTPSLQLIGSNRLGGAFHSYSLVTPTTLTALPDNYFGSGYTHDGASINITDNRKNSQCITQGDSCTVFIDFNEKEMQLWDITDASATALLGKGEYNDVAKIHQYIHSGWGTEDKQHIFLHDEFDEKDGGLNSTVRIFSIADLTNPTQVGQWTGPTRAIDHNGFVRGNRYYMSNYERGLTVLDITDPANPIEVGFFDTYTPSNNPGFNGAWGAYPFLPSGNILVSDIGSGLYILKDRTRESSQGKIAFTNKAINTSQGETLTVNVQRSNASSPDQAVSVNYQLLPGSAEENSDYTPAEGTLTWQANDTADKTISIAIANDLTGDEFQEKFFVRLSQPSNSATLGNVSYLTVNIDGLIDSGSLAFTASETTVAENQSNLNITLTRQGSSNGEVAVSYLLSSGSAIIGEDVESASGTVSWADGDSTEKNIEIIIIDDNASEVNESFTVDLSTVAGSNLGAITQHTVTISDDDSNTAPTVTLSENSEVNTGATVRVSATVTDNESDPMTYLWQQTAGTGINLTNADTLTTSFVAPATAGNITLSFTATDFKGLSTTETLTLTVVAAPVAIIPPVDKKSSGGGSIGFPILLILTLVMRKIIKLVTKHLQIAS</sequence>
<dbReference type="Pfam" id="PF08309">
    <property type="entry name" value="LVIVD"/>
    <property type="match status" value="1"/>
</dbReference>
<dbReference type="Pfam" id="PF03160">
    <property type="entry name" value="Calx-beta"/>
    <property type="match status" value="2"/>
</dbReference>
<organism evidence="6 7">
    <name type="scientific">Cognaticolwellia beringensis</name>
    <dbReference type="NCBI Taxonomy" id="1967665"/>
    <lineage>
        <taxon>Bacteria</taxon>
        <taxon>Pseudomonadati</taxon>
        <taxon>Pseudomonadota</taxon>
        <taxon>Gammaproteobacteria</taxon>
        <taxon>Alteromonadales</taxon>
        <taxon>Colwelliaceae</taxon>
        <taxon>Cognaticolwellia</taxon>
    </lineage>
</organism>
<feature type="domain" description="Calx-beta" evidence="5">
    <location>
        <begin position="667"/>
        <end position="767"/>
    </location>
</feature>
<dbReference type="AlphaFoldDB" id="A0A222G4D9"/>
<dbReference type="Proteomes" id="UP000202259">
    <property type="component" value="Chromosome"/>
</dbReference>
<dbReference type="EMBL" id="CP020465">
    <property type="protein sequence ID" value="ASP46689.1"/>
    <property type="molecule type" value="Genomic_DNA"/>
</dbReference>
<reference evidence="6 7" key="1">
    <citation type="submission" date="2017-08" db="EMBL/GenBank/DDBJ databases">
        <title>Complete genome of Colwellia sp. NB097-1, a psychrophile bacterium ioslated from Bering Sea.</title>
        <authorList>
            <person name="Chen X."/>
        </authorList>
    </citation>
    <scope>NUCLEOTIDE SEQUENCE [LARGE SCALE GENOMIC DNA]</scope>
    <source>
        <strain evidence="6 7">NB097-1</strain>
    </source>
</reference>
<dbReference type="Gene3D" id="2.60.40.2030">
    <property type="match status" value="2"/>
</dbReference>
<keyword evidence="7" id="KW-1185">Reference proteome</keyword>
<dbReference type="InterPro" id="IPR038081">
    <property type="entry name" value="CalX-like_sf"/>
</dbReference>
<feature type="signal peptide" evidence="4">
    <location>
        <begin position="1"/>
        <end position="22"/>
    </location>
</feature>
<dbReference type="GO" id="GO:0005576">
    <property type="term" value="C:extracellular region"/>
    <property type="evidence" value="ECO:0007669"/>
    <property type="project" value="TreeGrafter"/>
</dbReference>
<dbReference type="RefSeq" id="WP_081148856.1">
    <property type="nucleotide sequence ID" value="NZ_CP020465.1"/>
</dbReference>
<protein>
    <recommendedName>
        <fullName evidence="5">Calx-beta domain-containing protein</fullName>
    </recommendedName>
</protein>
<gene>
    <name evidence="6" type="ORF">B5D82_02160</name>
</gene>
<evidence type="ECO:0000313" key="6">
    <source>
        <dbReference type="EMBL" id="ASP46689.1"/>
    </source>
</evidence>
<dbReference type="InterPro" id="IPR013211">
    <property type="entry name" value="LVIVD"/>
</dbReference>
<name>A0A222G4D9_9GAMM</name>
<dbReference type="OrthoDB" id="9815940at2"/>
<evidence type="ECO:0000259" key="5">
    <source>
        <dbReference type="SMART" id="SM00237"/>
    </source>
</evidence>
<evidence type="ECO:0000256" key="2">
    <source>
        <dbReference type="ARBA" id="ARBA00022737"/>
    </source>
</evidence>
<feature type="domain" description="Calx-beta" evidence="5">
    <location>
        <begin position="553"/>
        <end position="653"/>
    </location>
</feature>
<dbReference type="Gene3D" id="2.60.40.3010">
    <property type="match status" value="1"/>
</dbReference>
<dbReference type="GO" id="GO:0016020">
    <property type="term" value="C:membrane"/>
    <property type="evidence" value="ECO:0007669"/>
    <property type="project" value="InterPro"/>
</dbReference>
<evidence type="ECO:0000256" key="3">
    <source>
        <dbReference type="ARBA" id="ARBA00022837"/>
    </source>
</evidence>
<dbReference type="InterPro" id="IPR027589">
    <property type="entry name" value="Choice_anch_B"/>
</dbReference>
<dbReference type="GO" id="GO:0007154">
    <property type="term" value="P:cell communication"/>
    <property type="evidence" value="ECO:0007669"/>
    <property type="project" value="InterPro"/>
</dbReference>
<keyword evidence="2" id="KW-0677">Repeat</keyword>
<dbReference type="InterPro" id="IPR003644">
    <property type="entry name" value="Calx_beta"/>
</dbReference>
<dbReference type="NCBIfam" id="TIGR04312">
    <property type="entry name" value="choice_anch_B"/>
    <property type="match status" value="1"/>
</dbReference>
<dbReference type="SUPFAM" id="SSF141072">
    <property type="entry name" value="CalX-like"/>
    <property type="match status" value="2"/>
</dbReference>
<dbReference type="PANTHER" id="PTHR38787">
    <property type="entry name" value="REGULATORY P DOMAIN-CONTAINING PROTEIN"/>
    <property type="match status" value="1"/>
</dbReference>